<dbReference type="KEGG" id="hhsr:HSR6_0886"/>
<evidence type="ECO:0000313" key="5">
    <source>
        <dbReference type="Proteomes" id="UP000186165"/>
    </source>
</evidence>
<evidence type="ECO:0000313" key="4">
    <source>
        <dbReference type="Proteomes" id="UP000185608"/>
    </source>
</evidence>
<dbReference type="Gene3D" id="3.30.460.10">
    <property type="entry name" value="Beta Polymerase, domain 2"/>
    <property type="match status" value="1"/>
</dbReference>
<keyword evidence="5" id="KW-1185">Reference proteome</keyword>
<dbReference type="Proteomes" id="UP000186165">
    <property type="component" value="Chromosome"/>
</dbReference>
<dbReference type="AlphaFoldDB" id="A0A1D8S3Y5"/>
<proteinExistence type="predicted"/>
<dbReference type="PANTHER" id="PTHR43852">
    <property type="entry name" value="NUCLEOTIDYLTRANSFERASE"/>
    <property type="match status" value="1"/>
</dbReference>
<name>A0A1D8S3Y5_9EURY</name>
<dbReference type="InterPro" id="IPR052930">
    <property type="entry name" value="TA_antitoxin_MntA"/>
</dbReference>
<sequence>MNDETGSEQSREAVLEDLRDVLADHPVSFALVFGSTARGTATGESDLDVAVEFRDVRPGDDGYSDTYLRTHVAVAEAISGDVDVVDVHSMSPEFASIAFGEGTVVVGSESRRDELEAELAREPSLKRARERVTGAARRLREGG</sequence>
<dbReference type="GeneID" id="30417405"/>
<dbReference type="InterPro" id="IPR043519">
    <property type="entry name" value="NT_sf"/>
</dbReference>
<protein>
    <recommendedName>
        <fullName evidence="1">Polymerase beta nucleotidyltransferase domain-containing protein</fullName>
    </recommendedName>
</protein>
<dbReference type="Proteomes" id="UP000185608">
    <property type="component" value="Chromosome"/>
</dbReference>
<accession>A0A1D8S3Y5</accession>
<reference evidence="3" key="3">
    <citation type="journal article" date="2017" name="ISME J.">
        <title>Discovery of anaerobic lithoheterotrophic haloarchaea, ubiquitous in hypersaline habitats.</title>
        <authorList>
            <person name="Sorokin D.Y."/>
            <person name="Messina E."/>
            <person name="Smedile F."/>
            <person name="Roman P."/>
            <person name="Damste J.S.S."/>
            <person name="Ciordia S."/>
            <person name="Mena M.C."/>
            <person name="Ferrer M."/>
            <person name="Golyshin P.N."/>
            <person name="Kublanov I.V."/>
            <person name="Samarov N.I."/>
            <person name="Toshchakov S.V."/>
            <person name="La Cono V."/>
            <person name="Yakimov M.M."/>
        </authorList>
    </citation>
    <scope>NUCLEOTIDE SEQUENCE</scope>
    <source>
        <strain evidence="3">HSR6</strain>
    </source>
</reference>
<dbReference type="NCBIfam" id="NF047752">
    <property type="entry name" value="MntA_antitoxin"/>
    <property type="match status" value="1"/>
</dbReference>
<dbReference type="RefSeq" id="WP_070364777.1">
    <property type="nucleotide sequence ID" value="NZ_CP016070.1"/>
</dbReference>
<evidence type="ECO:0000313" key="3">
    <source>
        <dbReference type="EMBL" id="APE95339.1"/>
    </source>
</evidence>
<dbReference type="OrthoDB" id="25428at2157"/>
<dbReference type="CDD" id="cd05403">
    <property type="entry name" value="NT_KNTase_like"/>
    <property type="match status" value="1"/>
</dbReference>
<reference evidence="5" key="2">
    <citation type="submission" date="2016-08" db="EMBL/GenBank/DDBJ databases">
        <title>Discovery of first anaerobic lithoheterotrophic haloarchae widely represented in hypersaline habitats.</title>
        <authorList>
            <person name="Sorokin D.Y."/>
            <person name="Kublanov I.V."/>
            <person name="Roman P."/>
            <person name="Sinninghe Damste J.S."/>
            <person name="Golyshin P.N."/>
            <person name="Rojo D."/>
            <person name="Ciordia S."/>
            <person name="Mena Md.C."/>
            <person name="Ferrer M."/>
            <person name="Smedile F."/>
            <person name="Messina E."/>
            <person name="La Cono V."/>
            <person name="Yakimov M.M."/>
        </authorList>
    </citation>
    <scope>NUCLEOTIDE SEQUENCE [LARGE SCALE GENOMIC DNA]</scope>
    <source>
        <strain evidence="5">HSR6</strain>
    </source>
</reference>
<evidence type="ECO:0000259" key="1">
    <source>
        <dbReference type="Pfam" id="PF18765"/>
    </source>
</evidence>
<dbReference type="PANTHER" id="PTHR43852:SF3">
    <property type="entry name" value="NUCLEOTIDYLTRANSFERASE"/>
    <property type="match status" value="1"/>
</dbReference>
<organism evidence="2 4">
    <name type="scientific">Halodesulfurarchaeum formicicum</name>
    <dbReference type="NCBI Taxonomy" id="1873524"/>
    <lineage>
        <taxon>Archaea</taxon>
        <taxon>Methanobacteriati</taxon>
        <taxon>Methanobacteriota</taxon>
        <taxon>Stenosarchaea group</taxon>
        <taxon>Halobacteria</taxon>
        <taxon>Halobacteriales</taxon>
        <taxon>Halobacteriaceae</taxon>
        <taxon>Halodesulfurarchaeum</taxon>
    </lineage>
</organism>
<dbReference type="KEGG" id="halh:HTSR_0869"/>
<accession>A0A1J1AC29</accession>
<dbReference type="STRING" id="1873524.HSR6_0886"/>
<dbReference type="InterPro" id="IPR041633">
    <property type="entry name" value="Polbeta"/>
</dbReference>
<reference evidence="2 4" key="1">
    <citation type="submission" date="2016-06" db="EMBL/GenBank/DDBJ databases">
        <title>Discovery of anaerobic lithoheterotrophic haloarchaeon capable of sulfur respiration by hydrogen and formate.</title>
        <authorList>
            <person name="Sorokin D.Y."/>
            <person name="Kublanov I.V."/>
            <person name="Roman P."/>
            <person name="Sinninghe Damste J.S."/>
            <person name="Golyshin P.N."/>
            <person name="Rojo D."/>
            <person name="Ciordia S."/>
            <person name="Mena Md.C."/>
            <person name="Ferrer M."/>
            <person name="Smedile F."/>
            <person name="Messina E."/>
            <person name="La Cono V."/>
            <person name="Yakimov M.M."/>
        </authorList>
    </citation>
    <scope>NUCLEOTIDE SEQUENCE [LARGE SCALE GENOMIC DNA]</scope>
    <source>
        <strain evidence="2 4">HTSR1</strain>
    </source>
</reference>
<evidence type="ECO:0000313" key="2">
    <source>
        <dbReference type="EMBL" id="AOW80054.1"/>
    </source>
</evidence>
<dbReference type="EMBL" id="CP016804">
    <property type="protein sequence ID" value="APE95339.1"/>
    <property type="molecule type" value="Genomic_DNA"/>
</dbReference>
<dbReference type="SUPFAM" id="SSF81301">
    <property type="entry name" value="Nucleotidyltransferase"/>
    <property type="match status" value="1"/>
</dbReference>
<dbReference type="Pfam" id="PF18765">
    <property type="entry name" value="Polbeta"/>
    <property type="match status" value="1"/>
</dbReference>
<feature type="domain" description="Polymerase beta nucleotidyltransferase" evidence="1">
    <location>
        <begin position="17"/>
        <end position="108"/>
    </location>
</feature>
<dbReference type="EMBL" id="CP016070">
    <property type="protein sequence ID" value="AOW80054.1"/>
    <property type="molecule type" value="Genomic_DNA"/>
</dbReference>
<gene>
    <name evidence="3" type="ORF">HSR6_0886</name>
    <name evidence="2" type="ORF">HTSR_0869</name>
</gene>